<dbReference type="OrthoDB" id="9786218at2"/>
<reference evidence="2 3" key="1">
    <citation type="submission" date="2010-08" db="EMBL/GenBank/DDBJ databases">
        <title>The draft genome of Desulfovibrio fructosovorans JJ.</title>
        <authorList>
            <consortium name="US DOE Joint Genome Institute (JGI-PGF)"/>
            <person name="Lucas S."/>
            <person name="Copeland A."/>
            <person name="Lapidus A."/>
            <person name="Cheng J.-F."/>
            <person name="Bruce D."/>
            <person name="Goodwin L."/>
            <person name="Pitluck S."/>
            <person name="Land M.L."/>
            <person name="Hauser L."/>
            <person name="Chang Y.-J."/>
            <person name="Jeffries C."/>
            <person name="Wall J.D."/>
            <person name="Stahl D.A."/>
            <person name="Arkin A.P."/>
            <person name="Dehal P."/>
            <person name="Stolyar S.M."/>
            <person name="Hazen T.C."/>
            <person name="Woyke T.J."/>
        </authorList>
    </citation>
    <scope>NUCLEOTIDE SEQUENCE [LARGE SCALE GENOMIC DNA]</scope>
    <source>
        <strain evidence="2 3">JJ</strain>
    </source>
</reference>
<feature type="transmembrane region" description="Helical" evidence="1">
    <location>
        <begin position="120"/>
        <end position="146"/>
    </location>
</feature>
<keyword evidence="1" id="KW-0812">Transmembrane</keyword>
<dbReference type="AlphaFoldDB" id="E1JY53"/>
<keyword evidence="1" id="KW-0472">Membrane</keyword>
<evidence type="ECO:0000313" key="2">
    <source>
        <dbReference type="EMBL" id="EFL50791.1"/>
    </source>
</evidence>
<keyword evidence="1" id="KW-1133">Transmembrane helix</keyword>
<feature type="transmembrane region" description="Helical" evidence="1">
    <location>
        <begin position="166"/>
        <end position="191"/>
    </location>
</feature>
<dbReference type="EMBL" id="AECZ01000016">
    <property type="protein sequence ID" value="EFL50791.1"/>
    <property type="molecule type" value="Genomic_DNA"/>
</dbReference>
<comment type="caution">
    <text evidence="2">The sequence shown here is derived from an EMBL/GenBank/DDBJ whole genome shotgun (WGS) entry which is preliminary data.</text>
</comment>
<organism evidence="2 3">
    <name type="scientific">Solidesulfovibrio fructosivorans JJ]</name>
    <dbReference type="NCBI Taxonomy" id="596151"/>
    <lineage>
        <taxon>Bacteria</taxon>
        <taxon>Pseudomonadati</taxon>
        <taxon>Thermodesulfobacteriota</taxon>
        <taxon>Desulfovibrionia</taxon>
        <taxon>Desulfovibrionales</taxon>
        <taxon>Desulfovibrionaceae</taxon>
        <taxon>Solidesulfovibrio</taxon>
    </lineage>
</organism>
<evidence type="ECO:0000256" key="1">
    <source>
        <dbReference type="SAM" id="Phobius"/>
    </source>
</evidence>
<proteinExistence type="predicted"/>
<dbReference type="Proteomes" id="UP000006250">
    <property type="component" value="Unassembled WGS sequence"/>
</dbReference>
<evidence type="ECO:0008006" key="4">
    <source>
        <dbReference type="Google" id="ProtNLM"/>
    </source>
</evidence>
<sequence precursor="true">MPPRSTREKILLALAVAVPALLVAGRLAITAADFDLWGYLAFGRLFWRQGFPYKDVFAYTPTLTPWVYHEWLTGVVYYPLLTACGMAGIQALRYLAAAGVCLGVFAASRVRRADAVTSGLFCFVAGELLVIGFAPARAQIFTYLFFAVFLWRLEAFRADGKWKRLGWLPLMMLVWANLHGGFLAGLGLVGLYAAGALQRRRGVFPLAACGLACALVTLVNPYGLDYWTYLLAAIRLPRPDVAEWASVWRAIGLGRLAVNAWILLGMAGLTAFFLVKRRHRDLTDLLVLGVTAWMAMGHLRHQIFFILAFAALLPSIFADGKGIEAGPALSRLAKRYRWLPVALGGFVAALAVNFVLATPWRITAPDCDAPGAGDFSYPVGAVEWLREHGRLRGNVLAHFNWGEWLSWNEYPAVKVAMDGRYETVYPRPVHEAYFRFINAGPGWRDFLEAYPPDVILLSIHDPVIAALAADPGWRLVRRGRGSLLFVRAGAGER</sequence>
<dbReference type="eggNOG" id="COG1287">
    <property type="taxonomic scope" value="Bacteria"/>
</dbReference>
<feature type="transmembrane region" description="Helical" evidence="1">
    <location>
        <begin position="256"/>
        <end position="275"/>
    </location>
</feature>
<feature type="transmembrane region" description="Helical" evidence="1">
    <location>
        <begin position="303"/>
        <end position="320"/>
    </location>
</feature>
<feature type="transmembrane region" description="Helical" evidence="1">
    <location>
        <begin position="75"/>
        <end position="108"/>
    </location>
</feature>
<feature type="transmembrane region" description="Helical" evidence="1">
    <location>
        <begin position="203"/>
        <end position="222"/>
    </location>
</feature>
<accession>E1JY53</accession>
<dbReference type="RefSeq" id="WP_005994427.1">
    <property type="nucleotide sequence ID" value="NZ_AECZ01000016.1"/>
</dbReference>
<dbReference type="STRING" id="596151.DesfrDRAFT_2552"/>
<gene>
    <name evidence="2" type="ORF">DesfrDRAFT_2552</name>
</gene>
<keyword evidence="3" id="KW-1185">Reference proteome</keyword>
<name>E1JY53_SOLFR</name>
<protein>
    <recommendedName>
        <fullName evidence="4">Glycosyltransferase RgtA/B/C/D-like domain-containing protein</fullName>
    </recommendedName>
</protein>
<evidence type="ECO:0000313" key="3">
    <source>
        <dbReference type="Proteomes" id="UP000006250"/>
    </source>
</evidence>
<feature type="transmembrane region" description="Helical" evidence="1">
    <location>
        <begin position="341"/>
        <end position="360"/>
    </location>
</feature>